<evidence type="ECO:0000313" key="7">
    <source>
        <dbReference type="EMBL" id="GIH20192.1"/>
    </source>
</evidence>
<name>A0A8J3R287_9ACTN</name>
<evidence type="ECO:0000256" key="1">
    <source>
        <dbReference type="ARBA" id="ARBA00004651"/>
    </source>
</evidence>
<gene>
    <name evidence="7" type="ORF">Raf01_83640</name>
</gene>
<dbReference type="GO" id="GO:0005886">
    <property type="term" value="C:plasma membrane"/>
    <property type="evidence" value="ECO:0007669"/>
    <property type="project" value="UniProtKB-SubCell"/>
</dbReference>
<dbReference type="PANTHER" id="PTHR42718:SF46">
    <property type="entry name" value="BLR6921 PROTEIN"/>
    <property type="match status" value="1"/>
</dbReference>
<comment type="subcellular location">
    <subcellularLocation>
        <location evidence="1">Cell membrane</location>
        <topology evidence="1">Multi-pass membrane protein</topology>
    </subcellularLocation>
</comment>
<evidence type="ECO:0000256" key="5">
    <source>
        <dbReference type="ARBA" id="ARBA00022989"/>
    </source>
</evidence>
<keyword evidence="2" id="KW-0813">Transport</keyword>
<evidence type="ECO:0000256" key="3">
    <source>
        <dbReference type="ARBA" id="ARBA00022475"/>
    </source>
</evidence>
<organism evidence="7 8">
    <name type="scientific">Rugosimonospora africana</name>
    <dbReference type="NCBI Taxonomy" id="556532"/>
    <lineage>
        <taxon>Bacteria</taxon>
        <taxon>Bacillati</taxon>
        <taxon>Actinomycetota</taxon>
        <taxon>Actinomycetes</taxon>
        <taxon>Micromonosporales</taxon>
        <taxon>Micromonosporaceae</taxon>
        <taxon>Rugosimonospora</taxon>
    </lineage>
</organism>
<evidence type="ECO:0008006" key="9">
    <source>
        <dbReference type="Google" id="ProtNLM"/>
    </source>
</evidence>
<keyword evidence="5" id="KW-1133">Transmembrane helix</keyword>
<comment type="caution">
    <text evidence="7">The sequence shown here is derived from an EMBL/GenBank/DDBJ whole genome shotgun (WGS) entry which is preliminary data.</text>
</comment>
<evidence type="ECO:0000256" key="6">
    <source>
        <dbReference type="ARBA" id="ARBA00023136"/>
    </source>
</evidence>
<evidence type="ECO:0000256" key="2">
    <source>
        <dbReference type="ARBA" id="ARBA00022448"/>
    </source>
</evidence>
<dbReference type="AlphaFoldDB" id="A0A8J3R287"/>
<reference evidence="7" key="1">
    <citation type="submission" date="2021-01" db="EMBL/GenBank/DDBJ databases">
        <title>Whole genome shotgun sequence of Rugosimonospora africana NBRC 104875.</title>
        <authorList>
            <person name="Komaki H."/>
            <person name="Tamura T."/>
        </authorList>
    </citation>
    <scope>NUCLEOTIDE SEQUENCE</scope>
    <source>
        <strain evidence="7">NBRC 104875</strain>
    </source>
</reference>
<proteinExistence type="predicted"/>
<dbReference type="Gene3D" id="1.20.1250.20">
    <property type="entry name" value="MFS general substrate transporter like domains"/>
    <property type="match status" value="1"/>
</dbReference>
<keyword evidence="3" id="KW-1003">Cell membrane</keyword>
<keyword evidence="6" id="KW-0472">Membrane</keyword>
<dbReference type="PANTHER" id="PTHR42718">
    <property type="entry name" value="MAJOR FACILITATOR SUPERFAMILY MULTIDRUG TRANSPORTER MFSC"/>
    <property type="match status" value="1"/>
</dbReference>
<dbReference type="SUPFAM" id="SSF103473">
    <property type="entry name" value="MFS general substrate transporter"/>
    <property type="match status" value="1"/>
</dbReference>
<protein>
    <recommendedName>
        <fullName evidence="9">MFS transporter</fullName>
    </recommendedName>
</protein>
<evidence type="ECO:0000256" key="4">
    <source>
        <dbReference type="ARBA" id="ARBA00022692"/>
    </source>
</evidence>
<dbReference type="Proteomes" id="UP000642748">
    <property type="component" value="Unassembled WGS sequence"/>
</dbReference>
<sequence>MVATGMTLQTAGIVLLAAFSHSGLWYSGMAAPMAIGAIGFTLAVPALTKTAVGSVEPADIGTASGLLSTVRQVGVAFGVAATSAAFTAAGGYTTALTVAAGYAACPGSIRRHSRIVRCRSVLAPAGGTKLRHRAATIPPGQRRV</sequence>
<keyword evidence="4" id="KW-0812">Transmembrane</keyword>
<accession>A0A8J3R287</accession>
<dbReference type="EMBL" id="BONZ01000090">
    <property type="protein sequence ID" value="GIH20192.1"/>
    <property type="molecule type" value="Genomic_DNA"/>
</dbReference>
<dbReference type="InterPro" id="IPR036259">
    <property type="entry name" value="MFS_trans_sf"/>
</dbReference>
<keyword evidence="8" id="KW-1185">Reference proteome</keyword>
<evidence type="ECO:0000313" key="8">
    <source>
        <dbReference type="Proteomes" id="UP000642748"/>
    </source>
</evidence>